<protein>
    <submittedName>
        <fullName evidence="2">DUF2252 domain-containing protein</fullName>
    </submittedName>
</protein>
<reference evidence="2 3" key="1">
    <citation type="submission" date="2020-08" db="EMBL/GenBank/DDBJ databases">
        <title>Genome sequence of Tessaracoccus defluvii JCM 17540T.</title>
        <authorList>
            <person name="Hyun D.-W."/>
            <person name="Bae J.-W."/>
        </authorList>
    </citation>
    <scope>NUCLEOTIDE SEQUENCE [LARGE SCALE GENOMIC DNA]</scope>
    <source>
        <strain evidence="2 3">JCM 17540</strain>
    </source>
</reference>
<proteinExistence type="predicted"/>
<dbReference type="RefSeq" id="WP_187722307.1">
    <property type="nucleotide sequence ID" value="NZ_BAABBL010000019.1"/>
</dbReference>
<sequence length="451" mass="48906">MKKPAEPTAVDSAEAGRSRRAETPRSALARLHDGERDPNAILEEQNASRLQDLVPLRRERMSASAFTFYRGTAAIMAADLAQEAHSGILVAACGDAHVSNFGFYASPQRTLLFDLNDFDEAAWAPWEWDLKRLVTSIVIAGRANGRDRDIIIDAATAAVGAYLQATRAIADLDPVTRYFTHFDPAVRATTLDRRSRRALDAALADAQKRTGARAARRLTEVAADGTRRFREAPPAMVRADADVEAVIASALEGYLASANIDVRMLLRHHVVLGVARRAVGVGSVGTRCHIALLGDPDGNTLILQVKEAGRSVLEQYGGIEQPDLVCHLVDGAGEGARVVGLQRILQAYSDPFLGHLVGAGGQFGYYVRQFHDMKGSIDMETLDDKPFARYAEACAIVLARAHAQSGRGREITGYAGKGPRITSHLLEWCLGYADRAEADYEVFRAGFSPTV</sequence>
<feature type="compositionally biased region" description="Basic and acidic residues" evidence="1">
    <location>
        <begin position="14"/>
        <end position="23"/>
    </location>
</feature>
<dbReference type="PANTHER" id="PTHR39441">
    <property type="entry name" value="DUF2252 DOMAIN-CONTAINING PROTEIN"/>
    <property type="match status" value="1"/>
</dbReference>
<gene>
    <name evidence="2" type="ORF">H9L22_08135</name>
</gene>
<dbReference type="Pfam" id="PF10009">
    <property type="entry name" value="DUF2252"/>
    <property type="match status" value="1"/>
</dbReference>
<dbReference type="Proteomes" id="UP000516117">
    <property type="component" value="Chromosome"/>
</dbReference>
<dbReference type="InterPro" id="IPR018721">
    <property type="entry name" value="DUF2252"/>
</dbReference>
<evidence type="ECO:0000256" key="1">
    <source>
        <dbReference type="SAM" id="MobiDB-lite"/>
    </source>
</evidence>
<evidence type="ECO:0000313" key="2">
    <source>
        <dbReference type="EMBL" id="QNP57214.1"/>
    </source>
</evidence>
<accession>A0A7H0H9J8</accession>
<dbReference type="PANTHER" id="PTHR39441:SF1">
    <property type="entry name" value="DUF2252 DOMAIN-CONTAINING PROTEIN"/>
    <property type="match status" value="1"/>
</dbReference>
<feature type="region of interest" description="Disordered" evidence="1">
    <location>
        <begin position="1"/>
        <end position="37"/>
    </location>
</feature>
<name>A0A7H0H9J8_9ACTN</name>
<dbReference type="AlphaFoldDB" id="A0A7H0H9J8"/>
<keyword evidence="3" id="KW-1185">Reference proteome</keyword>
<evidence type="ECO:0000313" key="3">
    <source>
        <dbReference type="Proteomes" id="UP000516117"/>
    </source>
</evidence>
<dbReference type="EMBL" id="CP060789">
    <property type="protein sequence ID" value="QNP57214.1"/>
    <property type="molecule type" value="Genomic_DNA"/>
</dbReference>
<dbReference type="KEGG" id="tdf:H9L22_08135"/>
<organism evidence="2 3">
    <name type="scientific">Tessaracoccus defluvii</name>
    <dbReference type="NCBI Taxonomy" id="1285901"/>
    <lineage>
        <taxon>Bacteria</taxon>
        <taxon>Bacillati</taxon>
        <taxon>Actinomycetota</taxon>
        <taxon>Actinomycetes</taxon>
        <taxon>Propionibacteriales</taxon>
        <taxon>Propionibacteriaceae</taxon>
        <taxon>Tessaracoccus</taxon>
    </lineage>
</organism>